<evidence type="ECO:0000259" key="5">
    <source>
        <dbReference type="Pfam" id="PF13657"/>
    </source>
</evidence>
<dbReference type="Pfam" id="PF13657">
    <property type="entry name" value="Couple_hipA"/>
    <property type="match status" value="1"/>
</dbReference>
<dbReference type="InterPro" id="IPR012893">
    <property type="entry name" value="HipA-like_C"/>
</dbReference>
<proteinExistence type="inferred from homology"/>
<name>A0ABY5GUN5_9GAMM</name>
<keyword evidence="3" id="KW-0418">Kinase</keyword>
<dbReference type="PANTHER" id="PTHR37419">
    <property type="entry name" value="SERINE/THREONINE-PROTEIN KINASE TOXIN HIPA"/>
    <property type="match status" value="1"/>
</dbReference>
<feature type="domain" description="HipA N-terminal subdomain 1" evidence="5">
    <location>
        <begin position="16"/>
        <end position="113"/>
    </location>
</feature>
<sequence>MEKTDYYFPEKVSRIDVQVGDTHSGILKKSARHEFNYDDVESPAISLTMARSEDKMGVITYGALHPIFRQNLPEGYVRHYIHEKLFRLNRNIKVDDMFLLALQMDNGIGQLNYQSEIQLPTIQETTLSEILKWDSQEDLFPQLLEKHYLKGMLSGVQPKVLINSERASVHQKDFIVKSFDEELDLLTVNEFVCMSAAKHCGLNPPNFYLSENLENFVIDRFDYDEAGKKIGFEDFTTLLKKGDSFDAKYTGSYENLLKVVAGITHSKEQFELAYRYIVFNCLIGNGDAHLKNFALQYNADLSDIRLTPPYDITHTQIYPTLDKKLALKLDNDKAFPDKKALIKLASAVPGYEIYHPEVIINLLADGIMESIENSAEIDAFTGLKKSIQTNVMAVKGVAYNPKGYRHKKKKKFDFEP</sequence>
<evidence type="ECO:0000256" key="3">
    <source>
        <dbReference type="ARBA" id="ARBA00022777"/>
    </source>
</evidence>
<dbReference type="Gene3D" id="1.10.1070.20">
    <property type="match status" value="1"/>
</dbReference>
<evidence type="ECO:0000256" key="1">
    <source>
        <dbReference type="ARBA" id="ARBA00010164"/>
    </source>
</evidence>
<keyword evidence="2" id="KW-0808">Transferase</keyword>
<feature type="domain" description="HipA-like C-terminal" evidence="4">
    <location>
        <begin position="153"/>
        <end position="334"/>
    </location>
</feature>
<evidence type="ECO:0000313" key="6">
    <source>
        <dbReference type="EMBL" id="UTW02810.1"/>
    </source>
</evidence>
<keyword evidence="7" id="KW-1185">Reference proteome</keyword>
<dbReference type="InterPro" id="IPR052028">
    <property type="entry name" value="HipA_Ser/Thr_kinase"/>
</dbReference>
<evidence type="ECO:0000313" key="7">
    <source>
        <dbReference type="Proteomes" id="UP001059950"/>
    </source>
</evidence>
<organism evidence="6 7">
    <name type="scientific">Amphritea atlantica</name>
    <dbReference type="NCBI Taxonomy" id="355243"/>
    <lineage>
        <taxon>Bacteria</taxon>
        <taxon>Pseudomonadati</taxon>
        <taxon>Pseudomonadota</taxon>
        <taxon>Gammaproteobacteria</taxon>
        <taxon>Oceanospirillales</taxon>
        <taxon>Oceanospirillaceae</taxon>
        <taxon>Amphritea</taxon>
    </lineage>
</organism>
<reference evidence="6" key="1">
    <citation type="submission" date="2021-04" db="EMBL/GenBank/DDBJ databases">
        <title>Oceanospirillales bacteria with DddD are important DMSP degraders in coastal seawater.</title>
        <authorList>
            <person name="Liu J."/>
        </authorList>
    </citation>
    <scope>NUCLEOTIDE SEQUENCE</scope>
    <source>
        <strain evidence="6">GY6</strain>
    </source>
</reference>
<dbReference type="Proteomes" id="UP001059950">
    <property type="component" value="Chromosome"/>
</dbReference>
<dbReference type="PANTHER" id="PTHR37419:SF1">
    <property type="entry name" value="SERINE_THREONINE-PROTEIN KINASE TOXIN HIPA"/>
    <property type="match status" value="1"/>
</dbReference>
<dbReference type="Pfam" id="PF07804">
    <property type="entry name" value="HipA_C"/>
    <property type="match status" value="1"/>
</dbReference>
<gene>
    <name evidence="6" type="ORF">KDX31_15900</name>
</gene>
<dbReference type="InterPro" id="IPR017508">
    <property type="entry name" value="HipA_N1"/>
</dbReference>
<accession>A0ABY5GUN5</accession>
<protein>
    <submittedName>
        <fullName evidence="6">Type II toxin-antitoxin system HipA family toxin</fullName>
    </submittedName>
</protein>
<evidence type="ECO:0000256" key="2">
    <source>
        <dbReference type="ARBA" id="ARBA00022679"/>
    </source>
</evidence>
<evidence type="ECO:0000259" key="4">
    <source>
        <dbReference type="Pfam" id="PF07804"/>
    </source>
</evidence>
<comment type="similarity">
    <text evidence="1">Belongs to the HipA Ser/Thr kinase family.</text>
</comment>
<dbReference type="EMBL" id="CP073344">
    <property type="protein sequence ID" value="UTW02810.1"/>
    <property type="molecule type" value="Genomic_DNA"/>
</dbReference>